<accession>A0A7G9RY74</accession>
<sequence length="203" mass="23770">MKTDMYEKIEGETLLSSELLEHTYYKNCRIILEEDAYEFKYVVLESCLVAPEKMERLEVLNASFINCDFSNFEFDKSYFNNVTFKNCKLTGTLFNGNYFRDTKFENCLMRYVSFAEGKLQGMTWKECDVTEGIFMNMEHKKFVMKICKIERMNFSDTKMRGVDLTECDFQSILYSVEAIRGVKIRSDQAVAFAIQMGFDVVDA</sequence>
<dbReference type="SUPFAM" id="SSF141571">
    <property type="entry name" value="Pentapeptide repeat-like"/>
    <property type="match status" value="1"/>
</dbReference>
<dbReference type="AlphaFoldDB" id="A0A7G9RY74"/>
<dbReference type="KEGG" id="eio:H9L01_09275"/>
<dbReference type="InterPro" id="IPR052949">
    <property type="entry name" value="PA_immunity-related"/>
</dbReference>
<dbReference type="InterPro" id="IPR001646">
    <property type="entry name" value="5peptide_repeat"/>
</dbReference>
<protein>
    <submittedName>
        <fullName evidence="1">Pentapeptide repeat-containing protein</fullName>
    </submittedName>
</protein>
<dbReference type="RefSeq" id="WP_187533677.1">
    <property type="nucleotide sequence ID" value="NZ_CBCSHU010000010.1"/>
</dbReference>
<dbReference type="Gene3D" id="2.160.20.80">
    <property type="entry name" value="E3 ubiquitin-protein ligase SopA"/>
    <property type="match status" value="1"/>
</dbReference>
<dbReference type="PANTHER" id="PTHR42999:SF1">
    <property type="entry name" value="PENTAPEPTIDE REPEAT-CONTAINING PROTEIN"/>
    <property type="match status" value="1"/>
</dbReference>
<dbReference type="PANTHER" id="PTHR42999">
    <property type="entry name" value="ANTIBIOTIC RESISTANCE PROTEIN MCBG"/>
    <property type="match status" value="1"/>
</dbReference>
<reference evidence="1 2" key="1">
    <citation type="submission" date="2020-08" db="EMBL/GenBank/DDBJ databases">
        <title>Genome sequence of Erysipelothrix inopinata DSM 15511T.</title>
        <authorList>
            <person name="Hyun D.-W."/>
            <person name="Bae J.-W."/>
        </authorList>
    </citation>
    <scope>NUCLEOTIDE SEQUENCE [LARGE SCALE GENOMIC DNA]</scope>
    <source>
        <strain evidence="1 2">DSM 15511</strain>
    </source>
</reference>
<keyword evidence="2" id="KW-1185">Reference proteome</keyword>
<proteinExistence type="predicted"/>
<dbReference type="Proteomes" id="UP000515928">
    <property type="component" value="Chromosome"/>
</dbReference>
<organism evidence="1 2">
    <name type="scientific">Erysipelothrix inopinata</name>
    <dbReference type="NCBI Taxonomy" id="225084"/>
    <lineage>
        <taxon>Bacteria</taxon>
        <taxon>Bacillati</taxon>
        <taxon>Bacillota</taxon>
        <taxon>Erysipelotrichia</taxon>
        <taxon>Erysipelotrichales</taxon>
        <taxon>Erysipelotrichaceae</taxon>
        <taxon>Erysipelothrix</taxon>
    </lineage>
</organism>
<dbReference type="Pfam" id="PF13599">
    <property type="entry name" value="Pentapeptide_4"/>
    <property type="match status" value="1"/>
</dbReference>
<evidence type="ECO:0000313" key="2">
    <source>
        <dbReference type="Proteomes" id="UP000515928"/>
    </source>
</evidence>
<dbReference type="EMBL" id="CP060715">
    <property type="protein sequence ID" value="QNN60549.1"/>
    <property type="molecule type" value="Genomic_DNA"/>
</dbReference>
<gene>
    <name evidence="1" type="ORF">H9L01_09275</name>
</gene>
<name>A0A7G9RY74_9FIRM</name>
<evidence type="ECO:0000313" key="1">
    <source>
        <dbReference type="EMBL" id="QNN60549.1"/>
    </source>
</evidence>